<gene>
    <name evidence="8 9" type="primary">LOC109484527</name>
</gene>
<dbReference type="InterPro" id="IPR035595">
    <property type="entry name" value="UDP_glycos_trans_CS"/>
</dbReference>
<dbReference type="Pfam" id="PF00201">
    <property type="entry name" value="UDPGT"/>
    <property type="match status" value="1"/>
</dbReference>
<evidence type="ECO:0000313" key="8">
    <source>
        <dbReference type="RefSeq" id="XP_019643403.1"/>
    </source>
</evidence>
<dbReference type="KEGG" id="bbel:109484527"/>
<dbReference type="CDD" id="cd03784">
    <property type="entry name" value="GT1_Gtf-like"/>
    <property type="match status" value="1"/>
</dbReference>
<dbReference type="PANTHER" id="PTHR48043:SF145">
    <property type="entry name" value="FI06409P-RELATED"/>
    <property type="match status" value="1"/>
</dbReference>
<evidence type="ECO:0000256" key="2">
    <source>
        <dbReference type="ARBA" id="ARBA00022676"/>
    </source>
</evidence>
<keyword evidence="2 4" id="KW-0328">Glycosyltransferase</keyword>
<feature type="chain" id="PRO_5044647727" evidence="6">
    <location>
        <begin position="26"/>
        <end position="538"/>
    </location>
</feature>
<feature type="signal peptide" evidence="6">
    <location>
        <begin position="1"/>
        <end position="25"/>
    </location>
</feature>
<evidence type="ECO:0000256" key="4">
    <source>
        <dbReference type="RuleBase" id="RU003718"/>
    </source>
</evidence>
<keyword evidence="7" id="KW-1185">Reference proteome</keyword>
<dbReference type="OrthoDB" id="5835829at2759"/>
<evidence type="ECO:0000313" key="9">
    <source>
        <dbReference type="RefSeq" id="XP_019643404.1"/>
    </source>
</evidence>
<dbReference type="AlphaFoldDB" id="A0A6P5AB00"/>
<keyword evidence="5" id="KW-0812">Transmembrane</keyword>
<reference evidence="8 9" key="1">
    <citation type="submission" date="2025-04" db="UniProtKB">
        <authorList>
            <consortium name="RefSeq"/>
        </authorList>
    </citation>
    <scope>IDENTIFICATION</scope>
    <source>
        <tissue evidence="8 9">Gonad</tissue>
    </source>
</reference>
<dbReference type="Gene3D" id="3.40.50.2000">
    <property type="entry name" value="Glycogen Phosphorylase B"/>
    <property type="match status" value="2"/>
</dbReference>
<dbReference type="PROSITE" id="PS00375">
    <property type="entry name" value="UDPGT"/>
    <property type="match status" value="1"/>
</dbReference>
<dbReference type="FunFam" id="3.40.50.2000:FF:000021">
    <property type="entry name" value="UDP-glucuronosyltransferase"/>
    <property type="match status" value="1"/>
</dbReference>
<keyword evidence="5" id="KW-0472">Membrane</keyword>
<dbReference type="GeneID" id="109484527"/>
<dbReference type="InterPro" id="IPR002213">
    <property type="entry name" value="UDP_glucos_trans"/>
</dbReference>
<organism evidence="7 9">
    <name type="scientific">Branchiostoma belcheri</name>
    <name type="common">Amphioxus</name>
    <dbReference type="NCBI Taxonomy" id="7741"/>
    <lineage>
        <taxon>Eukaryota</taxon>
        <taxon>Metazoa</taxon>
        <taxon>Chordata</taxon>
        <taxon>Cephalochordata</taxon>
        <taxon>Leptocardii</taxon>
        <taxon>Amphioxiformes</taxon>
        <taxon>Branchiostomatidae</taxon>
        <taxon>Branchiostoma</taxon>
    </lineage>
</organism>
<feature type="transmembrane region" description="Helical" evidence="5">
    <location>
        <begin position="492"/>
        <end position="520"/>
    </location>
</feature>
<dbReference type="PANTHER" id="PTHR48043">
    <property type="entry name" value="EG:EG0003.4 PROTEIN-RELATED"/>
    <property type="match status" value="1"/>
</dbReference>
<keyword evidence="5" id="KW-1133">Transmembrane helix</keyword>
<keyword evidence="3 4" id="KW-0808">Transferase</keyword>
<dbReference type="GO" id="GO:0008194">
    <property type="term" value="F:UDP-glycosyltransferase activity"/>
    <property type="evidence" value="ECO:0007669"/>
    <property type="project" value="InterPro"/>
</dbReference>
<sequence length="538" mass="60297">MTMALSLRDVIFVLLLLFSDFQVQGSDGKTATKKGSHVLVITQTPHSTWLTLRLLGRTLAARGHSVTNLMPDDIYKHLITKPPQDKVKYEGVPCDPGTLAAGRAFEGHYWEGEYKNLLKTVDVLLKESSKSCEAILLHLEKQTARGVKYDVVLSTNPEFPCGPVLARYLGIPSAIVYVPSTTFLFGAGNPIPLAYWPVMPSGFLTEMTFKEKIINFLFYAGARYYLGVQCSSFDFIVHKYISKDTSTEEILYETDLWLSVSDFTVEFARPTMPNVVDIAGYNSVEPKPLPKDLEEFMESSGDAGVILFSLGSITAGMPERIEQVLLKAFAQVPQKVIWKMALDTDPSSVKFPPNVKPMGWVPQTDVLEHKKTRLFVTHGGTNGVHESVHHRVPMVSLPLAADHHDNVARVVGRGFGVKLDIFTMTTEELLQAINHVLETKSYQENVDRAARILADQPTPPMDRAMWWIEHLIRHGGLPHLRTRAHTIPFHQYFLLDVIAFFVAVLAVVLGGLVCVCRLAYRNIVRGKQQREQKEKKDN</sequence>
<evidence type="ECO:0000256" key="3">
    <source>
        <dbReference type="ARBA" id="ARBA00022679"/>
    </source>
</evidence>
<evidence type="ECO:0000256" key="5">
    <source>
        <dbReference type="SAM" id="Phobius"/>
    </source>
</evidence>
<dbReference type="InterPro" id="IPR050271">
    <property type="entry name" value="UDP-glycosyltransferase"/>
</dbReference>
<evidence type="ECO:0000256" key="1">
    <source>
        <dbReference type="ARBA" id="ARBA00009995"/>
    </source>
</evidence>
<comment type="similarity">
    <text evidence="1 4">Belongs to the UDP-glycosyltransferase family.</text>
</comment>
<dbReference type="SUPFAM" id="SSF53756">
    <property type="entry name" value="UDP-Glycosyltransferase/glycogen phosphorylase"/>
    <property type="match status" value="1"/>
</dbReference>
<accession>A0A6P5AB00</accession>
<proteinExistence type="inferred from homology"/>
<protein>
    <submittedName>
        <fullName evidence="8 9">UDP-glucuronosyltransferase 2C1-like</fullName>
    </submittedName>
</protein>
<name>A0A6P5AB00_BRABE</name>
<dbReference type="Proteomes" id="UP000515135">
    <property type="component" value="Unplaced"/>
</dbReference>
<evidence type="ECO:0000313" key="7">
    <source>
        <dbReference type="Proteomes" id="UP000515135"/>
    </source>
</evidence>
<keyword evidence="6" id="KW-0732">Signal</keyword>
<evidence type="ECO:0000256" key="6">
    <source>
        <dbReference type="SAM" id="SignalP"/>
    </source>
</evidence>
<dbReference type="RefSeq" id="XP_019643403.1">
    <property type="nucleotide sequence ID" value="XM_019787844.1"/>
</dbReference>
<dbReference type="RefSeq" id="XP_019643404.1">
    <property type="nucleotide sequence ID" value="XM_019787845.1"/>
</dbReference>